<dbReference type="InterPro" id="IPR019951">
    <property type="entry name" value="F420_OxRdatse_Rv3520c_pred"/>
</dbReference>
<reference evidence="3" key="2">
    <citation type="submission" date="2020-09" db="EMBL/GenBank/DDBJ databases">
        <authorList>
            <person name="Sun Q."/>
            <person name="Zhou Y."/>
        </authorList>
    </citation>
    <scope>NUCLEOTIDE SEQUENCE</scope>
    <source>
        <strain evidence="3">CGMCC 4.7368</strain>
    </source>
</reference>
<accession>A0A917ZGH6</accession>
<sequence>MSDLKLGLALGYWGAGPPPGLARLVTAAERLGYDSMWAAEAYGSDALTPLAWLGATTRRMRLGTSIVQMAARTPVATAMAAMTLDHLSGGRFVLGLGASGPQVVEGWYGQPYPRPLARTREYVAILRQVLAREKVSFDGEHYRLPHPGGSGLGKPLRSTIHPLRPHLPILLAAEGPKNVALAAEIADGWLAMFYSPYDDAYHRDALQEGFARRGATPDSFEVTCRVNVELDDDVEAAADRVRPMLALYVGGMGAKGANFHYQAFARMGFEAECARVQELYLGGRKAEAAAAIPLAMVEKVALVGPREKIAEELAAWRSSLVTTMLVSGDEARLAAIADLVHG</sequence>
<evidence type="ECO:0000313" key="4">
    <source>
        <dbReference type="Proteomes" id="UP000646523"/>
    </source>
</evidence>
<dbReference type="EMBL" id="BMNH01000045">
    <property type="protein sequence ID" value="GGO82698.1"/>
    <property type="molecule type" value="Genomic_DNA"/>
</dbReference>
<dbReference type="PANTHER" id="PTHR43244">
    <property type="match status" value="1"/>
</dbReference>
<dbReference type="RefSeq" id="WP_189128953.1">
    <property type="nucleotide sequence ID" value="NZ_BMNH01000045.1"/>
</dbReference>
<dbReference type="InterPro" id="IPR011251">
    <property type="entry name" value="Luciferase-like_dom"/>
</dbReference>
<dbReference type="InterPro" id="IPR036661">
    <property type="entry name" value="Luciferase-like_sf"/>
</dbReference>
<proteinExistence type="predicted"/>
<dbReference type="InterPro" id="IPR050564">
    <property type="entry name" value="F420-G6PD/mer"/>
</dbReference>
<dbReference type="PANTHER" id="PTHR43244:SF1">
    <property type="entry name" value="5,10-METHYLENETETRAHYDROMETHANOPTERIN REDUCTASE"/>
    <property type="match status" value="1"/>
</dbReference>
<evidence type="ECO:0000256" key="1">
    <source>
        <dbReference type="ARBA" id="ARBA00023002"/>
    </source>
</evidence>
<keyword evidence="1" id="KW-0560">Oxidoreductase</keyword>
<dbReference type="Proteomes" id="UP000646523">
    <property type="component" value="Unassembled WGS sequence"/>
</dbReference>
<dbReference type="Gene3D" id="3.20.20.30">
    <property type="entry name" value="Luciferase-like domain"/>
    <property type="match status" value="1"/>
</dbReference>
<organism evidence="3 4">
    <name type="scientific">Nonomuraea cavernae</name>
    <dbReference type="NCBI Taxonomy" id="2045107"/>
    <lineage>
        <taxon>Bacteria</taxon>
        <taxon>Bacillati</taxon>
        <taxon>Actinomycetota</taxon>
        <taxon>Actinomycetes</taxon>
        <taxon>Streptosporangiales</taxon>
        <taxon>Streptosporangiaceae</taxon>
        <taxon>Nonomuraea</taxon>
    </lineage>
</organism>
<reference evidence="3" key="1">
    <citation type="journal article" date="2014" name="Int. J. Syst. Evol. Microbiol.">
        <title>Complete genome sequence of Corynebacterium casei LMG S-19264T (=DSM 44701T), isolated from a smear-ripened cheese.</title>
        <authorList>
            <consortium name="US DOE Joint Genome Institute (JGI-PGF)"/>
            <person name="Walter F."/>
            <person name="Albersmeier A."/>
            <person name="Kalinowski J."/>
            <person name="Ruckert C."/>
        </authorList>
    </citation>
    <scope>NUCLEOTIDE SEQUENCE</scope>
    <source>
        <strain evidence="3">CGMCC 4.7368</strain>
    </source>
</reference>
<evidence type="ECO:0000313" key="3">
    <source>
        <dbReference type="EMBL" id="GGO82698.1"/>
    </source>
</evidence>
<name>A0A917ZGH6_9ACTN</name>
<dbReference type="SUPFAM" id="SSF51679">
    <property type="entry name" value="Bacterial luciferase-like"/>
    <property type="match status" value="1"/>
</dbReference>
<gene>
    <name evidence="3" type="ORF">GCM10012289_74520</name>
</gene>
<feature type="domain" description="Luciferase-like" evidence="2">
    <location>
        <begin position="18"/>
        <end position="322"/>
    </location>
</feature>
<dbReference type="GO" id="GO:0016705">
    <property type="term" value="F:oxidoreductase activity, acting on paired donors, with incorporation or reduction of molecular oxygen"/>
    <property type="evidence" value="ECO:0007669"/>
    <property type="project" value="InterPro"/>
</dbReference>
<protein>
    <submittedName>
        <fullName evidence="3">LLM class F420-dependent oxidoreductase</fullName>
    </submittedName>
</protein>
<dbReference type="CDD" id="cd01097">
    <property type="entry name" value="Tetrahydromethanopterin_reductase"/>
    <property type="match status" value="1"/>
</dbReference>
<comment type="caution">
    <text evidence="3">The sequence shown here is derived from an EMBL/GenBank/DDBJ whole genome shotgun (WGS) entry which is preliminary data.</text>
</comment>
<dbReference type="AlphaFoldDB" id="A0A917ZGH6"/>
<evidence type="ECO:0000259" key="2">
    <source>
        <dbReference type="Pfam" id="PF00296"/>
    </source>
</evidence>
<dbReference type="NCBIfam" id="TIGR03559">
    <property type="entry name" value="F420_Rv3520c"/>
    <property type="match status" value="1"/>
</dbReference>
<keyword evidence="4" id="KW-1185">Reference proteome</keyword>
<dbReference type="Pfam" id="PF00296">
    <property type="entry name" value="Bac_luciferase"/>
    <property type="match status" value="1"/>
</dbReference>